<dbReference type="InterPro" id="IPR055414">
    <property type="entry name" value="LRR_R13L4/SHOC2-like"/>
</dbReference>
<keyword evidence="1" id="KW-0677">Repeat</keyword>
<evidence type="ECO:0000313" key="10">
    <source>
        <dbReference type="EnsemblPlants" id="AES70518"/>
    </source>
</evidence>
<dbReference type="HOGENOM" id="CLU_000837_25_4_1"/>
<dbReference type="KEGG" id="mtr:11444835"/>
<dbReference type="InterPro" id="IPR038005">
    <property type="entry name" value="RX-like_CC"/>
</dbReference>
<name>G7J217_MEDTR</name>
<dbReference type="Proteomes" id="UP000265566">
    <property type="component" value="Chromosome 3"/>
</dbReference>
<dbReference type="PRINTS" id="PR00364">
    <property type="entry name" value="DISEASERSIST"/>
</dbReference>
<dbReference type="SUPFAM" id="SSF52540">
    <property type="entry name" value="P-loop containing nucleoside triphosphate hydrolases"/>
    <property type="match status" value="1"/>
</dbReference>
<evidence type="ECO:0000259" key="7">
    <source>
        <dbReference type="Pfam" id="PF23598"/>
    </source>
</evidence>
<feature type="domain" description="NB-ARC" evidence="4">
    <location>
        <begin position="188"/>
        <end position="357"/>
    </location>
</feature>
<evidence type="ECO:0000313" key="12">
    <source>
        <dbReference type="Proteomes" id="UP000265566"/>
    </source>
</evidence>
<feature type="domain" description="Disease resistance protein winged helix" evidence="6">
    <location>
        <begin position="443"/>
        <end position="514"/>
    </location>
</feature>
<reference evidence="12" key="4">
    <citation type="journal article" date="2018" name="Nat. Plants">
        <title>Whole-genome landscape of Medicago truncatula symbiotic genes.</title>
        <authorList>
            <person name="Pecrix Y."/>
            <person name="Staton S.E."/>
            <person name="Sallet E."/>
            <person name="Lelandais-Briere C."/>
            <person name="Moreau S."/>
            <person name="Carrere S."/>
            <person name="Blein T."/>
            <person name="Jardinaud M.F."/>
            <person name="Latrasse D."/>
            <person name="Zouine M."/>
            <person name="Zahm M."/>
            <person name="Kreplak J."/>
            <person name="Mayjonade B."/>
            <person name="Satge C."/>
            <person name="Perez M."/>
            <person name="Cauet S."/>
            <person name="Marande W."/>
            <person name="Chantry-Darmon C."/>
            <person name="Lopez-Roques C."/>
            <person name="Bouchez O."/>
            <person name="Berard A."/>
            <person name="Debelle F."/>
            <person name="Munos S."/>
            <person name="Bendahmane A."/>
            <person name="Berges H."/>
            <person name="Niebel A."/>
            <person name="Buitink J."/>
            <person name="Frugier F."/>
            <person name="Benhamed M."/>
            <person name="Crespi M."/>
            <person name="Gouzy J."/>
            <person name="Gamas P."/>
        </authorList>
    </citation>
    <scope>NUCLEOTIDE SEQUENCE [LARGE SCALE GENOMIC DNA]</scope>
    <source>
        <strain evidence="12">cv. Jemalong A17</strain>
    </source>
</reference>
<dbReference type="SUPFAM" id="SSF52058">
    <property type="entry name" value="L domain-like"/>
    <property type="match status" value="1"/>
</dbReference>
<dbReference type="GO" id="GO:0043531">
    <property type="term" value="F:ADP binding"/>
    <property type="evidence" value="ECO:0007669"/>
    <property type="project" value="InterPro"/>
</dbReference>
<dbReference type="Pfam" id="PF18052">
    <property type="entry name" value="Rx_N"/>
    <property type="match status" value="1"/>
</dbReference>
<dbReference type="GO" id="GO:0051707">
    <property type="term" value="P:response to other organism"/>
    <property type="evidence" value="ECO:0007669"/>
    <property type="project" value="UniProtKB-ARBA"/>
</dbReference>
<feature type="domain" description="Disease resistance N-terminal" evidence="5">
    <location>
        <begin position="21"/>
        <end position="103"/>
    </location>
</feature>
<dbReference type="PANTHER" id="PTHR23155">
    <property type="entry name" value="DISEASE RESISTANCE PROTEIN RP"/>
    <property type="match status" value="1"/>
</dbReference>
<dbReference type="Gene3D" id="1.10.10.10">
    <property type="entry name" value="Winged helix-like DNA-binding domain superfamily/Winged helix DNA-binding domain"/>
    <property type="match status" value="1"/>
</dbReference>
<sequence>MCDCKAALACARDNLLPLARDHLLPLLKEAFNMIRGVPKEIAELKDELESIEDFINDADRRSDDVEDKKIKDMTKQLIETSFHIEDVIDDYIFLEEHQSSEPGCAAAVDLLKTTKLRLQIAYKIQNINSQIREIKETSEKDHDFDIQSSLDKASSSSATNRNASLFQNLRDAPLYMDDADAVGFDVSRDKLIDLLVEGRAHRTVVSIVGMGGLGKTTLAKKVFDNQKVVKHFDCRLWITVSRPYNKEKLLKDILQQGKCPPQSLHQMDGKLLVDEVRNYLQGKRYVVVFDDVWDSHFWNDIEFSMIDNKNGCKILITTRNEDVADACKKSSFVEVHKLEGLSEEKSLELFNKKAFHDLSGYCPENLIDISSKIVEKCNGLPLAIVVIGGILACKDRNPIEWSKFSENINADQSKEYSMIKKILGLSYHDLPCNLKSCFLYFGLYPEDSNVRSNILTRQWIAEGFVKEERGMTLEEVAEGHLIELIRRSLVRVDGITIDGRVDSCRVHDLVHAMILNKHEDLSFCKSITEDRQLPSTGMIRRLSIASSSDNLMEGIESSHVRSLLVLEPKTLLKSFVRTIPTKYRWLKVLTLSSNQHEIPHDLGSLNHLKYFWFRGNGERNSELPKSIGMLVNLETLDLRETEFKNRNMPKEICKLRKLRHFLGYRMSLIELKDGIGGMTSLQTLNEVYLYDHEDENDNRVVELIEELGKLKQLRELGLAGVRSKYMSAISSSINKMQQLEKLNISGVEYETFIDLDLNSPPPMLQHIGLYGNLKKFPEWIPKLTNLVDMKVRLTKEEGNDAMKLLQSMPNLLSLHISGGNYEDKLERLHFQVGFKNLKELSIDHFNNLSHILIDEGALSSLKKLTLYGNPQLTSLPTGIQHLQKLEVLWLADMSVELIQSIAPDKGKEHWIFKQVPFVEID</sequence>
<keyword evidence="2" id="KW-0547">Nucleotide-binding</keyword>
<dbReference type="FunFam" id="1.10.10.10:FF:000322">
    <property type="entry name" value="Probable disease resistance protein At1g63360"/>
    <property type="match status" value="1"/>
</dbReference>
<dbReference type="Gene3D" id="3.40.50.300">
    <property type="entry name" value="P-loop containing nucleotide triphosphate hydrolases"/>
    <property type="match status" value="1"/>
</dbReference>
<reference evidence="9" key="5">
    <citation type="journal article" date="2018" name="Nat. Plants">
        <title>Whole-genome landscape of Medicago truncatula symbiotic genes.</title>
        <authorList>
            <person name="Pecrix Y."/>
            <person name="Gamas P."/>
            <person name="Carrere S."/>
        </authorList>
    </citation>
    <scope>NUCLEOTIDE SEQUENCE</scope>
    <source>
        <tissue evidence="9">Leaves</tissue>
    </source>
</reference>
<dbReference type="FunFam" id="3.40.50.300:FF:001091">
    <property type="entry name" value="Probable disease resistance protein At1g61300"/>
    <property type="match status" value="1"/>
</dbReference>
<evidence type="ECO:0000259" key="6">
    <source>
        <dbReference type="Pfam" id="PF23559"/>
    </source>
</evidence>
<proteinExistence type="predicted"/>
<keyword evidence="3" id="KW-0611">Plant defense</keyword>
<dbReference type="Pfam" id="PF00931">
    <property type="entry name" value="NB-ARC"/>
    <property type="match status" value="1"/>
</dbReference>
<dbReference type="Gramene" id="rna15469">
    <property type="protein sequence ID" value="RHN67290.1"/>
    <property type="gene ID" value="gene15469"/>
</dbReference>
<feature type="domain" description="Disease resistance R13L4/SHOC-2-like LRR" evidence="7">
    <location>
        <begin position="559"/>
        <end position="886"/>
    </location>
</feature>
<dbReference type="CDD" id="cd14798">
    <property type="entry name" value="RX-CC_like"/>
    <property type="match status" value="1"/>
</dbReference>
<reference evidence="10" key="3">
    <citation type="submission" date="2015-04" db="UniProtKB">
        <authorList>
            <consortium name="EnsemblPlants"/>
        </authorList>
    </citation>
    <scope>IDENTIFICATION</scope>
    <source>
        <strain evidence="10">cv. Jemalong A17</strain>
    </source>
</reference>
<evidence type="ECO:0000313" key="9">
    <source>
        <dbReference type="EMBL" id="RHN67290.1"/>
    </source>
</evidence>
<evidence type="ECO:0000259" key="5">
    <source>
        <dbReference type="Pfam" id="PF18052"/>
    </source>
</evidence>
<evidence type="ECO:0000256" key="1">
    <source>
        <dbReference type="ARBA" id="ARBA00022737"/>
    </source>
</evidence>
<dbReference type="InterPro" id="IPR042197">
    <property type="entry name" value="Apaf_helical"/>
</dbReference>
<reference evidence="8 11" key="1">
    <citation type="journal article" date="2011" name="Nature">
        <title>The Medicago genome provides insight into the evolution of rhizobial symbioses.</title>
        <authorList>
            <person name="Young N.D."/>
            <person name="Debelle F."/>
            <person name="Oldroyd G.E."/>
            <person name="Geurts R."/>
            <person name="Cannon S.B."/>
            <person name="Udvardi M.K."/>
            <person name="Benedito V.A."/>
            <person name="Mayer K.F."/>
            <person name="Gouzy J."/>
            <person name="Schoof H."/>
            <person name="Van de Peer Y."/>
            <person name="Proost S."/>
            <person name="Cook D.R."/>
            <person name="Meyers B.C."/>
            <person name="Spannagl M."/>
            <person name="Cheung F."/>
            <person name="De Mita S."/>
            <person name="Krishnakumar V."/>
            <person name="Gundlach H."/>
            <person name="Zhou S."/>
            <person name="Mudge J."/>
            <person name="Bharti A.K."/>
            <person name="Murray J.D."/>
            <person name="Naoumkina M.A."/>
            <person name="Rosen B."/>
            <person name="Silverstein K.A."/>
            <person name="Tang H."/>
            <person name="Rombauts S."/>
            <person name="Zhao P.X."/>
            <person name="Zhou P."/>
            <person name="Barbe V."/>
            <person name="Bardou P."/>
            <person name="Bechner M."/>
            <person name="Bellec A."/>
            <person name="Berger A."/>
            <person name="Berges H."/>
            <person name="Bidwell S."/>
            <person name="Bisseling T."/>
            <person name="Choisne N."/>
            <person name="Couloux A."/>
            <person name="Denny R."/>
            <person name="Deshpande S."/>
            <person name="Dai X."/>
            <person name="Doyle J.J."/>
            <person name="Dudez A.M."/>
            <person name="Farmer A.D."/>
            <person name="Fouteau S."/>
            <person name="Franken C."/>
            <person name="Gibelin C."/>
            <person name="Gish J."/>
            <person name="Goldstein S."/>
            <person name="Gonzalez A.J."/>
            <person name="Green P.J."/>
            <person name="Hallab A."/>
            <person name="Hartog M."/>
            <person name="Hua A."/>
            <person name="Humphray S.J."/>
            <person name="Jeong D.H."/>
            <person name="Jing Y."/>
            <person name="Jocker A."/>
            <person name="Kenton S.M."/>
            <person name="Kim D.J."/>
            <person name="Klee K."/>
            <person name="Lai H."/>
            <person name="Lang C."/>
            <person name="Lin S."/>
            <person name="Macmil S.L."/>
            <person name="Magdelenat G."/>
            <person name="Matthews L."/>
            <person name="McCorrison J."/>
            <person name="Monaghan E.L."/>
            <person name="Mun J.H."/>
            <person name="Najar F.Z."/>
            <person name="Nicholson C."/>
            <person name="Noirot C."/>
            <person name="O'Bleness M."/>
            <person name="Paule C.R."/>
            <person name="Poulain J."/>
            <person name="Prion F."/>
            <person name="Qin B."/>
            <person name="Qu C."/>
            <person name="Retzel E.F."/>
            <person name="Riddle C."/>
            <person name="Sallet E."/>
            <person name="Samain S."/>
            <person name="Samson N."/>
            <person name="Sanders I."/>
            <person name="Saurat O."/>
            <person name="Scarpelli C."/>
            <person name="Schiex T."/>
            <person name="Segurens B."/>
            <person name="Severin A.J."/>
            <person name="Sherrier D.J."/>
            <person name="Shi R."/>
            <person name="Sims S."/>
            <person name="Singer S.R."/>
            <person name="Sinharoy S."/>
            <person name="Sterck L."/>
            <person name="Viollet A."/>
            <person name="Wang B.B."/>
            <person name="Wang K."/>
            <person name="Wang M."/>
            <person name="Wang X."/>
            <person name="Warfsmann J."/>
            <person name="Weissenbach J."/>
            <person name="White D.D."/>
            <person name="White J.D."/>
            <person name="Wiley G.B."/>
            <person name="Wincker P."/>
            <person name="Xing Y."/>
            <person name="Yang L."/>
            <person name="Yao Z."/>
            <person name="Ying F."/>
            <person name="Zhai J."/>
            <person name="Zhou L."/>
            <person name="Zuber A."/>
            <person name="Denarie J."/>
            <person name="Dixon R.A."/>
            <person name="May G.D."/>
            <person name="Schwartz D.C."/>
            <person name="Rogers J."/>
            <person name="Quetier F."/>
            <person name="Town C.D."/>
            <person name="Roe B.A."/>
        </authorList>
    </citation>
    <scope>NUCLEOTIDE SEQUENCE [LARGE SCALE GENOMIC DNA]</scope>
    <source>
        <strain evidence="8">A17</strain>
        <strain evidence="10 11">cv. Jemalong A17</strain>
    </source>
</reference>
<evidence type="ECO:0000313" key="8">
    <source>
        <dbReference type="EMBL" id="AES70518.2"/>
    </source>
</evidence>
<accession>G7J217</accession>
<keyword evidence="11" id="KW-1185">Reference proteome</keyword>
<evidence type="ECO:0000256" key="3">
    <source>
        <dbReference type="ARBA" id="ARBA00022821"/>
    </source>
</evidence>
<dbReference type="PaxDb" id="3880-AES70518"/>
<organism evidence="8 11">
    <name type="scientific">Medicago truncatula</name>
    <name type="common">Barrel medic</name>
    <name type="synonym">Medicago tribuloides</name>
    <dbReference type="NCBI Taxonomy" id="3880"/>
    <lineage>
        <taxon>Eukaryota</taxon>
        <taxon>Viridiplantae</taxon>
        <taxon>Streptophyta</taxon>
        <taxon>Embryophyta</taxon>
        <taxon>Tracheophyta</taxon>
        <taxon>Spermatophyta</taxon>
        <taxon>Magnoliopsida</taxon>
        <taxon>eudicotyledons</taxon>
        <taxon>Gunneridae</taxon>
        <taxon>Pentapetalae</taxon>
        <taxon>rosids</taxon>
        <taxon>fabids</taxon>
        <taxon>Fabales</taxon>
        <taxon>Fabaceae</taxon>
        <taxon>Papilionoideae</taxon>
        <taxon>50 kb inversion clade</taxon>
        <taxon>NPAAA clade</taxon>
        <taxon>Hologalegina</taxon>
        <taxon>IRL clade</taxon>
        <taxon>Trifolieae</taxon>
        <taxon>Medicago</taxon>
    </lineage>
</organism>
<protein>
    <submittedName>
        <fullName evidence="8">LRR and NB-ARC domain disease resistance protein</fullName>
    </submittedName>
    <submittedName>
        <fullName evidence="9">Putative P-loop containing nucleoside triphosphate hydrolase, leucine-rich repeat domain, L</fullName>
    </submittedName>
</protein>
<dbReference type="InterPro" id="IPR027417">
    <property type="entry name" value="P-loop_NTPase"/>
</dbReference>
<dbReference type="Proteomes" id="UP000002051">
    <property type="component" value="Chromosome 3"/>
</dbReference>
<dbReference type="InterPro" id="IPR041118">
    <property type="entry name" value="Rx_N"/>
</dbReference>
<accession>A0A0C3VGM3</accession>
<dbReference type="InterPro" id="IPR058922">
    <property type="entry name" value="WHD_DRP"/>
</dbReference>
<dbReference type="EMBL" id="CM001219">
    <property type="protein sequence ID" value="AES70518.2"/>
    <property type="molecule type" value="Genomic_DNA"/>
</dbReference>
<dbReference type="Pfam" id="PF23598">
    <property type="entry name" value="LRR_14"/>
    <property type="match status" value="1"/>
</dbReference>
<dbReference type="Gene3D" id="3.80.10.10">
    <property type="entry name" value="Ribonuclease Inhibitor"/>
    <property type="match status" value="2"/>
</dbReference>
<dbReference type="eggNOG" id="KOG4658">
    <property type="taxonomic scope" value="Eukaryota"/>
</dbReference>
<dbReference type="OrthoDB" id="598235at2759"/>
<dbReference type="STRING" id="3880.G7J217"/>
<evidence type="ECO:0000259" key="4">
    <source>
        <dbReference type="Pfam" id="PF00931"/>
    </source>
</evidence>
<dbReference type="Gene3D" id="1.20.5.4130">
    <property type="match status" value="1"/>
</dbReference>
<dbReference type="AlphaFoldDB" id="G7J217"/>
<dbReference type="InterPro" id="IPR036388">
    <property type="entry name" value="WH-like_DNA-bd_sf"/>
</dbReference>
<reference evidence="8 11" key="2">
    <citation type="journal article" date="2014" name="BMC Genomics">
        <title>An improved genome release (version Mt4.0) for the model legume Medicago truncatula.</title>
        <authorList>
            <person name="Tang H."/>
            <person name="Krishnakumar V."/>
            <person name="Bidwell S."/>
            <person name="Rosen B."/>
            <person name="Chan A."/>
            <person name="Zhou S."/>
            <person name="Gentzbittel L."/>
            <person name="Childs K.L."/>
            <person name="Yandell M."/>
            <person name="Gundlach H."/>
            <person name="Mayer K.F."/>
            <person name="Schwartz D.C."/>
            <person name="Town C.D."/>
        </authorList>
    </citation>
    <scope>GENOME REANNOTATION</scope>
    <source>
        <strain evidence="10 11">cv. Jemalong A17</strain>
    </source>
</reference>
<keyword evidence="9" id="KW-0378">Hydrolase</keyword>
<dbReference type="InterPro" id="IPR002182">
    <property type="entry name" value="NB-ARC"/>
</dbReference>
<gene>
    <name evidence="10" type="primary">11444835</name>
    <name evidence="8" type="ordered locus">MTR_3g056200</name>
    <name evidence="9" type="ORF">MtrunA17_Chr3g0101201</name>
</gene>
<evidence type="ECO:0000256" key="2">
    <source>
        <dbReference type="ARBA" id="ARBA00022741"/>
    </source>
</evidence>
<dbReference type="GO" id="GO:0016787">
    <property type="term" value="F:hydrolase activity"/>
    <property type="evidence" value="ECO:0007669"/>
    <property type="project" value="UniProtKB-KW"/>
</dbReference>
<dbReference type="EnsemblPlants" id="AES70518">
    <property type="protein sequence ID" value="AES70518"/>
    <property type="gene ID" value="MTR_3g056200"/>
</dbReference>
<dbReference type="Pfam" id="PF23559">
    <property type="entry name" value="WHD_DRP"/>
    <property type="match status" value="1"/>
</dbReference>
<dbReference type="PANTHER" id="PTHR23155:SF1052">
    <property type="entry name" value="DISEASE RESISTANCE PROTEIN RPM1"/>
    <property type="match status" value="1"/>
</dbReference>
<dbReference type="Gene3D" id="1.10.8.430">
    <property type="entry name" value="Helical domain of apoptotic protease-activating factors"/>
    <property type="match status" value="1"/>
</dbReference>
<evidence type="ECO:0000313" key="11">
    <source>
        <dbReference type="Proteomes" id="UP000002051"/>
    </source>
</evidence>
<dbReference type="InterPro" id="IPR032675">
    <property type="entry name" value="LRR_dom_sf"/>
</dbReference>
<dbReference type="GO" id="GO:0006952">
    <property type="term" value="P:defense response"/>
    <property type="evidence" value="ECO:0007669"/>
    <property type="project" value="UniProtKB-KW"/>
</dbReference>
<dbReference type="EMBL" id="PSQE01000003">
    <property type="protein sequence ID" value="RHN67290.1"/>
    <property type="molecule type" value="Genomic_DNA"/>
</dbReference>
<dbReference type="InterPro" id="IPR044974">
    <property type="entry name" value="Disease_R_plants"/>
</dbReference>